<accession>A0A5R8Q926</accession>
<evidence type="ECO:0000256" key="6">
    <source>
        <dbReference type="ARBA" id="ARBA00023088"/>
    </source>
</evidence>
<comment type="similarity">
    <text evidence="2">Belongs to the serine-aspartate repeat-containing protein (SDr) family.</text>
</comment>
<dbReference type="PANTHER" id="PTHR36108">
    <property type="entry name" value="COLOSSIN-B-RELATED"/>
    <property type="match status" value="1"/>
</dbReference>
<dbReference type="AlphaFoldDB" id="A0A5R8Q926"/>
<dbReference type="GO" id="GO:0005576">
    <property type="term" value="C:extracellular region"/>
    <property type="evidence" value="ECO:0007669"/>
    <property type="project" value="UniProtKB-SubCell"/>
</dbReference>
<evidence type="ECO:0000256" key="4">
    <source>
        <dbReference type="ARBA" id="ARBA00022525"/>
    </source>
</evidence>
<proteinExistence type="inferred from homology"/>
<dbReference type="PROSITE" id="PS50847">
    <property type="entry name" value="GRAM_POS_ANCHORING"/>
    <property type="match status" value="1"/>
</dbReference>
<dbReference type="RefSeq" id="WP_138192074.1">
    <property type="nucleotide sequence ID" value="NZ_VBWP01000010.1"/>
</dbReference>
<dbReference type="InterPro" id="IPR019931">
    <property type="entry name" value="LPXTG_anchor"/>
</dbReference>
<dbReference type="Pfam" id="PF17210">
    <property type="entry name" value="SdrD_B"/>
    <property type="match status" value="1"/>
</dbReference>
<dbReference type="Pfam" id="PF17802">
    <property type="entry name" value="SpaA"/>
    <property type="match status" value="2"/>
</dbReference>
<evidence type="ECO:0000259" key="8">
    <source>
        <dbReference type="PROSITE" id="PS50847"/>
    </source>
</evidence>
<dbReference type="NCBIfam" id="TIGR01167">
    <property type="entry name" value="LPXTG_anchor"/>
    <property type="match status" value="1"/>
</dbReference>
<keyword evidence="7" id="KW-1133">Transmembrane helix</keyword>
<reference evidence="9 10" key="1">
    <citation type="submission" date="2019-05" db="EMBL/GenBank/DDBJ databases">
        <title>Culicoidintestinum kansasii gen. nov., sp. nov. from the gastrointestinal tract of the biting midge, Culicoides sonorensis.</title>
        <authorList>
            <person name="Neupane S."/>
            <person name="Ghosh A."/>
            <person name="Gunther S."/>
            <person name="Martin K."/>
            <person name="Zurek L."/>
        </authorList>
    </citation>
    <scope>NUCLEOTIDE SEQUENCE [LARGE SCALE GENOMIC DNA]</scope>
    <source>
        <strain evidence="9 10">CS-1</strain>
    </source>
</reference>
<name>A0A5R8Q926_9FIRM</name>
<keyword evidence="3" id="KW-0134">Cell wall</keyword>
<keyword evidence="7" id="KW-0472">Membrane</keyword>
<comment type="caution">
    <text evidence="9">The sequence shown here is derived from an EMBL/GenBank/DDBJ whole genome shotgun (WGS) entry which is preliminary data.</text>
</comment>
<feature type="transmembrane region" description="Helical" evidence="7">
    <location>
        <begin position="519"/>
        <end position="538"/>
    </location>
</feature>
<dbReference type="InterPro" id="IPR033764">
    <property type="entry name" value="Sdr_B"/>
</dbReference>
<dbReference type="InterPro" id="IPR013783">
    <property type="entry name" value="Ig-like_fold"/>
</dbReference>
<dbReference type="Proteomes" id="UP000306912">
    <property type="component" value="Unassembled WGS sequence"/>
</dbReference>
<evidence type="ECO:0000256" key="5">
    <source>
        <dbReference type="ARBA" id="ARBA00022729"/>
    </source>
</evidence>
<dbReference type="InterPro" id="IPR041033">
    <property type="entry name" value="SpaA_PFL_dom_1"/>
</dbReference>
<dbReference type="OrthoDB" id="2056845at2"/>
<evidence type="ECO:0000256" key="2">
    <source>
        <dbReference type="ARBA" id="ARBA00007257"/>
    </source>
</evidence>
<sequence length="541" mass="57688">MKRFGKGLLAFVSLMMVVMIAGGIVVQADVMFTLPWRISNPDFEEVDFSGAANAGAPGIYYVHQNKVTGWSTASPTDLIEVWQDPNGKGVPAYSGQNFIELNAKDNYPIYQDIQTIPGTTLQWGFAHRGRDGVDEAGLLMGAPGNLQLIATADDGNDAWGYYTGTYVVPPGQTVTRLTFLAISTASGSITNGNFLDAVTLTIDVPGSQIGDYVWYDTNGDGVQQRDEPPAVGITVDLLNSNGNVVASTQTNDLGGYLFDDVAFGTYNIQVHLPLNGTYQYGFTKQLAGDDSTHNSHVDAAGMIYGVQSTLNGYYVDNDAGTITYSNAVIEKIDGDNQTPVAGAVFDITDNFGEVITQVTTDAQGKATIGSLATGTYHATEVAVADKYQLLTEPIDFTIGFESNESVIVTITNYLKRGSLEVVKVDDIDNNKLLAGAEFQVSDVSGDVIATAISNNSGLANFNNLLPGDYILVETKSPNGYQLNSKALNFTIPENPNGAVVITVENSKLVLPATGVNNDVFLSVGILISGGSLLALFLLRRR</sequence>
<evidence type="ECO:0000256" key="3">
    <source>
        <dbReference type="ARBA" id="ARBA00022512"/>
    </source>
</evidence>
<comment type="subcellular location">
    <subcellularLocation>
        <location evidence="1">Secreted</location>
    </subcellularLocation>
</comment>
<protein>
    <submittedName>
        <fullName evidence="9">LPXTG cell wall anchor domain-containing protein</fullName>
    </submittedName>
</protein>
<keyword evidence="4" id="KW-0964">Secreted</keyword>
<keyword evidence="5" id="KW-0732">Signal</keyword>
<keyword evidence="7" id="KW-0812">Transmembrane</keyword>
<dbReference type="Gene3D" id="2.60.120.260">
    <property type="entry name" value="Galactose-binding domain-like"/>
    <property type="match status" value="1"/>
</dbReference>
<dbReference type="Gene3D" id="2.60.40.10">
    <property type="entry name" value="Immunoglobulins"/>
    <property type="match status" value="3"/>
</dbReference>
<dbReference type="SUPFAM" id="SSF117074">
    <property type="entry name" value="Hypothetical protein PA1324"/>
    <property type="match status" value="1"/>
</dbReference>
<evidence type="ECO:0000313" key="10">
    <source>
        <dbReference type="Proteomes" id="UP000306912"/>
    </source>
</evidence>
<dbReference type="PANTHER" id="PTHR36108:SF13">
    <property type="entry name" value="COLOSSIN-B-RELATED"/>
    <property type="match status" value="1"/>
</dbReference>
<gene>
    <name evidence="9" type="ORF">FEZ08_10315</name>
</gene>
<dbReference type="EMBL" id="VBWP01000010">
    <property type="protein sequence ID" value="TLG71793.1"/>
    <property type="molecule type" value="Genomic_DNA"/>
</dbReference>
<feature type="domain" description="Gram-positive cocci surface proteins LPxTG" evidence="8">
    <location>
        <begin position="510"/>
        <end position="541"/>
    </location>
</feature>
<dbReference type="SUPFAM" id="SSF49478">
    <property type="entry name" value="Cna protein B-type domain"/>
    <property type="match status" value="2"/>
</dbReference>
<evidence type="ECO:0000256" key="7">
    <source>
        <dbReference type="SAM" id="Phobius"/>
    </source>
</evidence>
<keyword evidence="10" id="KW-1185">Reference proteome</keyword>
<evidence type="ECO:0000256" key="1">
    <source>
        <dbReference type="ARBA" id="ARBA00004613"/>
    </source>
</evidence>
<keyword evidence="6" id="KW-0572">Peptidoglycan-anchor</keyword>
<dbReference type="InParanoid" id="A0A5R8Q926"/>
<organism evidence="9 10">
    <name type="scientific">Culicoidibacter larvae</name>
    <dbReference type="NCBI Taxonomy" id="2579976"/>
    <lineage>
        <taxon>Bacteria</taxon>
        <taxon>Bacillati</taxon>
        <taxon>Bacillota</taxon>
        <taxon>Culicoidibacteria</taxon>
        <taxon>Culicoidibacterales</taxon>
        <taxon>Culicoidibacteraceae</taxon>
        <taxon>Culicoidibacter</taxon>
    </lineage>
</organism>
<evidence type="ECO:0000313" key="9">
    <source>
        <dbReference type="EMBL" id="TLG71793.1"/>
    </source>
</evidence>